<name>A0A0H5BWM0_9ENTR</name>
<gene>
    <name evidence="4 7" type="primary">rplO</name>
    <name evidence="7" type="ORF">WEOB_100</name>
</gene>
<dbReference type="STRING" id="1594731.WEOB_100"/>
<dbReference type="GO" id="GO:0003735">
    <property type="term" value="F:structural constituent of ribosome"/>
    <property type="evidence" value="ECO:0007669"/>
    <property type="project" value="InterPro"/>
</dbReference>
<dbReference type="EMBL" id="LN774881">
    <property type="protein sequence ID" value="CEN32058.1"/>
    <property type="molecule type" value="Genomic_DNA"/>
</dbReference>
<dbReference type="PANTHER" id="PTHR12934">
    <property type="entry name" value="50S RIBOSOMAL PROTEIN L15"/>
    <property type="match status" value="1"/>
</dbReference>
<organism evidence="7 8">
    <name type="scientific">Candidatus Westeberhardia cardiocondylae</name>
    <dbReference type="NCBI Taxonomy" id="1594731"/>
    <lineage>
        <taxon>Bacteria</taxon>
        <taxon>Pseudomonadati</taxon>
        <taxon>Pseudomonadota</taxon>
        <taxon>Gammaproteobacteria</taxon>
        <taxon>Enterobacterales</taxon>
        <taxon>Enterobacteriaceae</taxon>
        <taxon>ant endosymbionts</taxon>
        <taxon>Candidatus Westeberhardia</taxon>
    </lineage>
</organism>
<keyword evidence="8" id="KW-1185">Reference proteome</keyword>
<comment type="subunit">
    <text evidence="4">Part of the 50S ribosomal subunit.</text>
</comment>
<evidence type="ECO:0000313" key="7">
    <source>
        <dbReference type="EMBL" id="CEN32058.1"/>
    </source>
</evidence>
<dbReference type="GO" id="GO:0019843">
    <property type="term" value="F:rRNA binding"/>
    <property type="evidence" value="ECO:0007669"/>
    <property type="project" value="UniProtKB-UniRule"/>
</dbReference>
<dbReference type="InterPro" id="IPR005749">
    <property type="entry name" value="Ribosomal_uL15_bac-type"/>
</dbReference>
<dbReference type="GO" id="GO:0022625">
    <property type="term" value="C:cytosolic large ribosomal subunit"/>
    <property type="evidence" value="ECO:0007669"/>
    <property type="project" value="TreeGrafter"/>
</dbReference>
<feature type="domain" description="Large ribosomal subunit protein uL15/eL18" evidence="6">
    <location>
        <begin position="87"/>
        <end position="143"/>
    </location>
</feature>
<comment type="function">
    <text evidence="4">Binds to the 23S rRNA.</text>
</comment>
<dbReference type="InterPro" id="IPR030878">
    <property type="entry name" value="Ribosomal_uL15"/>
</dbReference>
<accession>A0A0H5BWM0</accession>
<comment type="similarity">
    <text evidence="1 4 5">Belongs to the universal ribosomal protein uL15 family.</text>
</comment>
<sequence>MVHLNNLSVSKNRKYCRKRFGRGVGSGIGKTCGRGHKGQNSRSGTSVCRRFEGGQTPFYRRLPKFGFISKKFMLTKEIRFSDLNNVKENIIDLDVLKSYKIIKKKILYCKLILSGKISRAFIIRGLKVSKGARIAIENFGGEIKDE</sequence>
<dbReference type="GO" id="GO:0006412">
    <property type="term" value="P:translation"/>
    <property type="evidence" value="ECO:0007669"/>
    <property type="project" value="UniProtKB-UniRule"/>
</dbReference>
<dbReference type="Pfam" id="PF00828">
    <property type="entry name" value="Ribosomal_L27A"/>
    <property type="match status" value="1"/>
</dbReference>
<dbReference type="AlphaFoldDB" id="A0A0H5BWM0"/>
<dbReference type="PROSITE" id="PS00475">
    <property type="entry name" value="RIBOSOMAL_L15"/>
    <property type="match status" value="1"/>
</dbReference>
<keyword evidence="4" id="KW-0694">RNA-binding</keyword>
<dbReference type="PANTHER" id="PTHR12934:SF11">
    <property type="entry name" value="LARGE RIBOSOMAL SUBUNIT PROTEIN UL15M"/>
    <property type="match status" value="1"/>
</dbReference>
<evidence type="ECO:0000313" key="8">
    <source>
        <dbReference type="Proteomes" id="UP000242753"/>
    </source>
</evidence>
<keyword evidence="3 4" id="KW-0687">Ribonucleoprotein</keyword>
<reference evidence="8" key="1">
    <citation type="submission" date="2015-01" db="EMBL/GenBank/DDBJ databases">
        <authorList>
            <person name="Manzano-Marin A."/>
            <person name="Manzano-Marin A."/>
        </authorList>
    </citation>
    <scope>NUCLEOTIDE SEQUENCE [LARGE SCALE GENOMIC DNA]</scope>
    <source>
        <strain evidence="8">obscurior</strain>
    </source>
</reference>
<keyword evidence="4" id="KW-0699">rRNA-binding</keyword>
<proteinExistence type="inferred from homology"/>
<keyword evidence="2 4" id="KW-0689">Ribosomal protein</keyword>
<evidence type="ECO:0000256" key="3">
    <source>
        <dbReference type="ARBA" id="ARBA00023274"/>
    </source>
</evidence>
<dbReference type="RefSeq" id="WP_281263960.1">
    <property type="nucleotide sequence ID" value="NZ_LN774881.1"/>
</dbReference>
<dbReference type="SUPFAM" id="SSF52080">
    <property type="entry name" value="Ribosomal proteins L15p and L18e"/>
    <property type="match status" value="1"/>
</dbReference>
<dbReference type="HAMAP" id="MF_01341">
    <property type="entry name" value="Ribosomal_uL15"/>
    <property type="match status" value="1"/>
</dbReference>
<evidence type="ECO:0000256" key="1">
    <source>
        <dbReference type="ARBA" id="ARBA00007320"/>
    </source>
</evidence>
<dbReference type="Gene3D" id="3.100.10.10">
    <property type="match status" value="1"/>
</dbReference>
<evidence type="ECO:0000256" key="5">
    <source>
        <dbReference type="RuleBase" id="RU003888"/>
    </source>
</evidence>
<dbReference type="InterPro" id="IPR001196">
    <property type="entry name" value="Ribosomal_uL15_CS"/>
</dbReference>
<dbReference type="InterPro" id="IPR021131">
    <property type="entry name" value="Ribosomal_uL15/eL18"/>
</dbReference>
<dbReference type="PATRIC" id="fig|1594731.3.peg.92"/>
<dbReference type="InterPro" id="IPR036227">
    <property type="entry name" value="Ribosomal_uL15/eL18_sf"/>
</dbReference>
<dbReference type="KEGG" id="wca:WEOB_100"/>
<evidence type="ECO:0000256" key="2">
    <source>
        <dbReference type="ARBA" id="ARBA00022980"/>
    </source>
</evidence>
<evidence type="ECO:0000259" key="6">
    <source>
        <dbReference type="Pfam" id="PF00828"/>
    </source>
</evidence>
<evidence type="ECO:0000256" key="4">
    <source>
        <dbReference type="HAMAP-Rule" id="MF_01341"/>
    </source>
</evidence>
<dbReference type="Proteomes" id="UP000242753">
    <property type="component" value="Chromosome I"/>
</dbReference>
<dbReference type="NCBIfam" id="TIGR01071">
    <property type="entry name" value="rplO_bact"/>
    <property type="match status" value="1"/>
</dbReference>
<protein>
    <recommendedName>
        <fullName evidence="4">Large ribosomal subunit protein uL15</fullName>
    </recommendedName>
</protein>